<evidence type="ECO:0000313" key="3">
    <source>
        <dbReference type="Proteomes" id="UP000813444"/>
    </source>
</evidence>
<dbReference type="AlphaFoldDB" id="A0A8K0WQ95"/>
<sequence>MVWPPSSPQQPAESESPPEPLMTPPSSQDTSAYSSHSTITPLPSPNDQLVQSSAASSLPRVIPATQLSSQAYTLLPASASPTSSQNIPSAQPVEYDFPPSPIILSPPSTFQSRPPSPSQAYSSNLGSSPPSFIPEYSSLYPQQDQSQGSVSDDLDDITQSFGQIQLDLDNAGRWRIKKSHTRERDGWVV</sequence>
<name>A0A8K0WQ95_9HYPO</name>
<feature type="region of interest" description="Disordered" evidence="1">
    <location>
        <begin position="1"/>
        <end position="58"/>
    </location>
</feature>
<protein>
    <submittedName>
        <fullName evidence="2">Uncharacterized protein</fullName>
    </submittedName>
</protein>
<feature type="compositionally biased region" description="Polar residues" evidence="1">
    <location>
        <begin position="24"/>
        <end position="56"/>
    </location>
</feature>
<reference evidence="2" key="1">
    <citation type="journal article" date="2021" name="Nat. Commun.">
        <title>Genetic determinants of endophytism in the Arabidopsis root mycobiome.</title>
        <authorList>
            <person name="Mesny F."/>
            <person name="Miyauchi S."/>
            <person name="Thiergart T."/>
            <person name="Pickel B."/>
            <person name="Atanasova L."/>
            <person name="Karlsson M."/>
            <person name="Huettel B."/>
            <person name="Barry K.W."/>
            <person name="Haridas S."/>
            <person name="Chen C."/>
            <person name="Bauer D."/>
            <person name="Andreopoulos W."/>
            <person name="Pangilinan J."/>
            <person name="LaButti K."/>
            <person name="Riley R."/>
            <person name="Lipzen A."/>
            <person name="Clum A."/>
            <person name="Drula E."/>
            <person name="Henrissat B."/>
            <person name="Kohler A."/>
            <person name="Grigoriev I.V."/>
            <person name="Martin F.M."/>
            <person name="Hacquard S."/>
        </authorList>
    </citation>
    <scope>NUCLEOTIDE SEQUENCE</scope>
    <source>
        <strain evidence="2">MPI-CAGE-CH-0235</strain>
    </source>
</reference>
<feature type="compositionally biased region" description="Polar residues" evidence="1">
    <location>
        <begin position="109"/>
        <end position="130"/>
    </location>
</feature>
<organism evidence="2 3">
    <name type="scientific">Stachybotrys elegans</name>
    <dbReference type="NCBI Taxonomy" id="80388"/>
    <lineage>
        <taxon>Eukaryota</taxon>
        <taxon>Fungi</taxon>
        <taxon>Dikarya</taxon>
        <taxon>Ascomycota</taxon>
        <taxon>Pezizomycotina</taxon>
        <taxon>Sordariomycetes</taxon>
        <taxon>Hypocreomycetidae</taxon>
        <taxon>Hypocreales</taxon>
        <taxon>Stachybotryaceae</taxon>
        <taxon>Stachybotrys</taxon>
    </lineage>
</organism>
<gene>
    <name evidence="2" type="ORF">B0I35DRAFT_235625</name>
</gene>
<keyword evidence="3" id="KW-1185">Reference proteome</keyword>
<proteinExistence type="predicted"/>
<accession>A0A8K0WQ95</accession>
<feature type="region of interest" description="Disordered" evidence="1">
    <location>
        <begin position="77"/>
        <end position="155"/>
    </location>
</feature>
<dbReference type="EMBL" id="JAGPNK010000007">
    <property type="protein sequence ID" value="KAH7318128.1"/>
    <property type="molecule type" value="Genomic_DNA"/>
</dbReference>
<comment type="caution">
    <text evidence="2">The sequence shown here is derived from an EMBL/GenBank/DDBJ whole genome shotgun (WGS) entry which is preliminary data.</text>
</comment>
<feature type="compositionally biased region" description="Polar residues" evidence="1">
    <location>
        <begin position="79"/>
        <end position="89"/>
    </location>
</feature>
<feature type="compositionally biased region" description="Low complexity" evidence="1">
    <location>
        <begin position="142"/>
        <end position="151"/>
    </location>
</feature>
<dbReference type="Proteomes" id="UP000813444">
    <property type="component" value="Unassembled WGS sequence"/>
</dbReference>
<evidence type="ECO:0000313" key="2">
    <source>
        <dbReference type="EMBL" id="KAH7318128.1"/>
    </source>
</evidence>
<evidence type="ECO:0000256" key="1">
    <source>
        <dbReference type="SAM" id="MobiDB-lite"/>
    </source>
</evidence>